<dbReference type="Proteomes" id="UP001152599">
    <property type="component" value="Unassembled WGS sequence"/>
</dbReference>
<dbReference type="Pfam" id="PF14378">
    <property type="entry name" value="PAP2_3"/>
    <property type="match status" value="1"/>
</dbReference>
<keyword evidence="8" id="KW-1185">Reference proteome</keyword>
<reference evidence="7" key="1">
    <citation type="submission" date="2022-07" db="EMBL/GenBank/DDBJ databases">
        <title>Description and genome-wide analysis of Profundicola chukchiensis gen. nov., sp. nov., marine bacteria isolated from bottom sediments of the Chukchi Sea.</title>
        <authorList>
            <person name="Romanenko L."/>
            <person name="Otstavnykh N."/>
            <person name="Kurilenko V."/>
            <person name="Eremeev V."/>
            <person name="Velansky P."/>
            <person name="Mikhailov V."/>
            <person name="Isaeva M."/>
        </authorList>
    </citation>
    <scope>NUCLEOTIDE SEQUENCE</scope>
    <source>
        <strain evidence="7">KMM 9713</strain>
    </source>
</reference>
<feature type="transmembrane region" description="Helical" evidence="5">
    <location>
        <begin position="7"/>
        <end position="27"/>
    </location>
</feature>
<keyword evidence="2 5" id="KW-0812">Transmembrane</keyword>
<dbReference type="GO" id="GO:0016020">
    <property type="term" value="C:membrane"/>
    <property type="evidence" value="ECO:0007669"/>
    <property type="project" value="UniProtKB-SubCell"/>
</dbReference>
<feature type="transmembrane region" description="Helical" evidence="5">
    <location>
        <begin position="151"/>
        <end position="173"/>
    </location>
</feature>
<feature type="transmembrane region" description="Helical" evidence="5">
    <location>
        <begin position="33"/>
        <end position="53"/>
    </location>
</feature>
<dbReference type="PANTHER" id="PTHR31310:SF7">
    <property type="entry name" value="PA-PHOSPHATASE RELATED-FAMILY PROTEIN DDB_G0268928"/>
    <property type="match status" value="1"/>
</dbReference>
<dbReference type="Gene3D" id="1.20.144.10">
    <property type="entry name" value="Phosphatidic acid phosphatase type 2/haloperoxidase"/>
    <property type="match status" value="1"/>
</dbReference>
<accession>A0A9X4N4C2</accession>
<evidence type="ECO:0000313" key="7">
    <source>
        <dbReference type="EMBL" id="MDG4946854.1"/>
    </source>
</evidence>
<name>A0A9X4N4C2_9FLAO</name>
<comment type="subcellular location">
    <subcellularLocation>
        <location evidence="1">Membrane</location>
        <topology evidence="1">Multi-pass membrane protein</topology>
    </subcellularLocation>
</comment>
<gene>
    <name evidence="7" type="ORF">NMK71_10540</name>
</gene>
<organism evidence="7 8">
    <name type="scientific">Profundicola chukchiensis</name>
    <dbReference type="NCBI Taxonomy" id="2961959"/>
    <lineage>
        <taxon>Bacteria</taxon>
        <taxon>Pseudomonadati</taxon>
        <taxon>Bacteroidota</taxon>
        <taxon>Flavobacteriia</taxon>
        <taxon>Flavobacteriales</taxon>
        <taxon>Weeksellaceae</taxon>
        <taxon>Profundicola</taxon>
    </lineage>
</organism>
<evidence type="ECO:0000256" key="1">
    <source>
        <dbReference type="ARBA" id="ARBA00004141"/>
    </source>
</evidence>
<dbReference type="EMBL" id="JANCMU010000007">
    <property type="protein sequence ID" value="MDG4946854.1"/>
    <property type="molecule type" value="Genomic_DNA"/>
</dbReference>
<keyword evidence="4 5" id="KW-0472">Membrane</keyword>
<dbReference type="RefSeq" id="WP_304421172.1">
    <property type="nucleotide sequence ID" value="NZ_JANCMU010000007.1"/>
</dbReference>
<dbReference type="InterPro" id="IPR000326">
    <property type="entry name" value="PAP2/HPO"/>
</dbReference>
<dbReference type="InterPro" id="IPR036938">
    <property type="entry name" value="PAP2/HPO_sf"/>
</dbReference>
<keyword evidence="3 5" id="KW-1133">Transmembrane helix</keyword>
<feature type="transmembrane region" description="Helical" evidence="5">
    <location>
        <begin position="258"/>
        <end position="277"/>
    </location>
</feature>
<feature type="transmembrane region" description="Helical" evidence="5">
    <location>
        <begin position="60"/>
        <end position="78"/>
    </location>
</feature>
<comment type="caution">
    <text evidence="7">The sequence shown here is derived from an EMBL/GenBank/DDBJ whole genome shotgun (WGS) entry which is preliminary data.</text>
</comment>
<sequence length="282" mass="32540">MKLNLPTYWYIMATYLMISLLAAILYLPESSGLNTILLNRLVFVGLLLLVLYLKTRIKDQLFQLISLISVYAFLGSVYSETAILNTMFFEKQDALVSHWDEVLFGFQPALEFSKQYGSMLFSELMFMGYFSYYLMPLFIIFSLYKSGKLNHFGFLLIGSFVLYYLVFILFPVAGPQFYFDYPENHIQAQGWFAKRVKLIQQIGEAPTAAFPSSHVGVTVIMLLFLNQYFKKLLIYIIPFALVLFFSTVYIKAHYAVDVFAGILSGWIIYKTLNSIYLSSQKP</sequence>
<dbReference type="PANTHER" id="PTHR31310">
    <property type="match status" value="1"/>
</dbReference>
<dbReference type="AlphaFoldDB" id="A0A9X4N4C2"/>
<proteinExistence type="predicted"/>
<dbReference type="SUPFAM" id="SSF48317">
    <property type="entry name" value="Acid phosphatase/Vanadium-dependent haloperoxidase"/>
    <property type="match status" value="1"/>
</dbReference>
<protein>
    <submittedName>
        <fullName evidence="7">Phosphatase PAP2 family protein</fullName>
    </submittedName>
</protein>
<evidence type="ECO:0000256" key="5">
    <source>
        <dbReference type="SAM" id="Phobius"/>
    </source>
</evidence>
<evidence type="ECO:0000256" key="3">
    <source>
        <dbReference type="ARBA" id="ARBA00022989"/>
    </source>
</evidence>
<feature type="transmembrane region" description="Helical" evidence="5">
    <location>
        <begin position="208"/>
        <end position="225"/>
    </location>
</feature>
<evidence type="ECO:0000313" key="8">
    <source>
        <dbReference type="Proteomes" id="UP001152599"/>
    </source>
</evidence>
<evidence type="ECO:0000256" key="4">
    <source>
        <dbReference type="ARBA" id="ARBA00023136"/>
    </source>
</evidence>
<dbReference type="InterPro" id="IPR052185">
    <property type="entry name" value="IPC_Synthase-Related"/>
</dbReference>
<dbReference type="InterPro" id="IPR026841">
    <property type="entry name" value="Aur1/Ipt1"/>
</dbReference>
<feature type="domain" description="Phosphatidic acid phosphatase type 2/haloperoxidase" evidence="6">
    <location>
        <begin position="152"/>
        <end position="273"/>
    </location>
</feature>
<evidence type="ECO:0000256" key="2">
    <source>
        <dbReference type="ARBA" id="ARBA00022692"/>
    </source>
</evidence>
<feature type="transmembrane region" description="Helical" evidence="5">
    <location>
        <begin position="124"/>
        <end position="144"/>
    </location>
</feature>
<evidence type="ECO:0000259" key="6">
    <source>
        <dbReference type="SMART" id="SM00014"/>
    </source>
</evidence>
<dbReference type="SMART" id="SM00014">
    <property type="entry name" value="acidPPc"/>
    <property type="match status" value="1"/>
</dbReference>
<feature type="transmembrane region" description="Helical" evidence="5">
    <location>
        <begin position="232"/>
        <end position="252"/>
    </location>
</feature>